<dbReference type="EMBL" id="LR796378">
    <property type="protein sequence ID" value="CAB4140466.1"/>
    <property type="molecule type" value="Genomic_DNA"/>
</dbReference>
<organism evidence="1">
    <name type="scientific">uncultured Caudovirales phage</name>
    <dbReference type="NCBI Taxonomy" id="2100421"/>
    <lineage>
        <taxon>Viruses</taxon>
        <taxon>Duplodnaviria</taxon>
        <taxon>Heunggongvirae</taxon>
        <taxon>Uroviricota</taxon>
        <taxon>Caudoviricetes</taxon>
        <taxon>Peduoviridae</taxon>
        <taxon>Maltschvirus</taxon>
        <taxon>Maltschvirus maltsch</taxon>
    </lineage>
</organism>
<reference evidence="1" key="1">
    <citation type="submission" date="2020-04" db="EMBL/GenBank/DDBJ databases">
        <authorList>
            <person name="Chiriac C."/>
            <person name="Salcher M."/>
            <person name="Ghai R."/>
            <person name="Kavagutti S V."/>
        </authorList>
    </citation>
    <scope>NUCLEOTIDE SEQUENCE</scope>
</reference>
<proteinExistence type="predicted"/>
<protein>
    <submittedName>
        <fullName evidence="1">Uncharacterized protein</fullName>
    </submittedName>
</protein>
<gene>
    <name evidence="1" type="ORF">UFOVP405_45</name>
</gene>
<name>A0A6J5M5R2_9CAUD</name>
<evidence type="ECO:0000313" key="1">
    <source>
        <dbReference type="EMBL" id="CAB4140466.1"/>
    </source>
</evidence>
<sequence length="201" mass="21847">MNVITPVDNTNNIRFADFVRVTAPDGTYRFSTAPMEITVPAVDALPFNALGQLVRVNDVTRDIKSTANETTFSLIGIDTANLGFVLGQQIKGSKIEAWKGFFNTNGALITSGGAGGLYQYFNGNISSYVIAEQWMEEVRSYVGVITVAASSIQLILQNRIAGRYTNDSSWQFFNAGDTSMNRVSVIQNANFYFGKGAAPNS</sequence>
<accession>A0A6J5M5R2</accession>